<evidence type="ECO:0000313" key="3">
    <source>
        <dbReference type="Proteomes" id="UP001145742"/>
    </source>
</evidence>
<gene>
    <name evidence="2" type="ORF">WISP_09087</name>
</gene>
<keyword evidence="1" id="KW-0378">Hydrolase</keyword>
<accession>A0ABQ9DV14</accession>
<protein>
    <submittedName>
        <fullName evidence="2">Uncharacterized protein</fullName>
    </submittedName>
</protein>
<dbReference type="InterPro" id="IPR039737">
    <property type="entry name" value="INPP5A"/>
</dbReference>
<evidence type="ECO:0000313" key="2">
    <source>
        <dbReference type="EMBL" id="KAJ7427184.1"/>
    </source>
</evidence>
<keyword evidence="3" id="KW-1185">Reference proteome</keyword>
<sequence>MDEREVRLLCSLVLPLAKFCESGTPSLWSLNQVISRQTGLYGFDSFHNFSPGMDYRLWWYHGEQAVSVEKCGTVKKSQYNLMLPLGPSPCQEASAPGTWRSFQAKGMATLLLIFLILNPEFKEFHSCFSYKINILQHKSKRTGVDIPTFNLGEVLKIEFQTNAERNSTNTQQRPQQWILWLALIVNHELRKEQTLQKGCGCVLLSSFRVLYLALALKLQSRKIYRRIGFGNFISTTDRVPKCFSEQVSVKTCFDDGKAEEEVVHAHKPHFMALHCQEFGGKNYEASMSHVDKFVKELLSSDAMKDYNRARVYLDENYKSQEHFTVNFFISRVWFNQK</sequence>
<name>A0ABQ9DV14_9PASS</name>
<reference evidence="2" key="1">
    <citation type="submission" date="2019-10" db="EMBL/GenBank/DDBJ databases">
        <authorList>
            <person name="Soares A.E.R."/>
            <person name="Aleixo A."/>
            <person name="Schneider P."/>
            <person name="Miyaki C.Y."/>
            <person name="Schneider M.P."/>
            <person name="Mello C."/>
            <person name="Vasconcelos A.T.R."/>
        </authorList>
    </citation>
    <scope>NUCLEOTIDE SEQUENCE</scope>
    <source>
        <tissue evidence="2">Muscle</tissue>
    </source>
</reference>
<proteinExistence type="predicted"/>
<evidence type="ECO:0000256" key="1">
    <source>
        <dbReference type="ARBA" id="ARBA00022801"/>
    </source>
</evidence>
<dbReference type="PANTHER" id="PTHR12997">
    <property type="entry name" value="TYPE I INOSITOL-1,4,5-TRISPHOSPHATE 5-PHOSPHATASE"/>
    <property type="match status" value="1"/>
</dbReference>
<organism evidence="2 3">
    <name type="scientific">Willisornis vidua</name>
    <name type="common">Xingu scale-backed antbird</name>
    <dbReference type="NCBI Taxonomy" id="1566151"/>
    <lineage>
        <taxon>Eukaryota</taxon>
        <taxon>Metazoa</taxon>
        <taxon>Chordata</taxon>
        <taxon>Craniata</taxon>
        <taxon>Vertebrata</taxon>
        <taxon>Euteleostomi</taxon>
        <taxon>Archelosauria</taxon>
        <taxon>Archosauria</taxon>
        <taxon>Dinosauria</taxon>
        <taxon>Saurischia</taxon>
        <taxon>Theropoda</taxon>
        <taxon>Coelurosauria</taxon>
        <taxon>Aves</taxon>
        <taxon>Neognathae</taxon>
        <taxon>Neoaves</taxon>
        <taxon>Telluraves</taxon>
        <taxon>Australaves</taxon>
        <taxon>Passeriformes</taxon>
        <taxon>Thamnophilidae</taxon>
        <taxon>Willisornis</taxon>
    </lineage>
</organism>
<dbReference type="Proteomes" id="UP001145742">
    <property type="component" value="Unassembled WGS sequence"/>
</dbReference>
<dbReference type="EMBL" id="WHWB01032032">
    <property type="protein sequence ID" value="KAJ7427184.1"/>
    <property type="molecule type" value="Genomic_DNA"/>
</dbReference>
<comment type="caution">
    <text evidence="2">The sequence shown here is derived from an EMBL/GenBank/DDBJ whole genome shotgun (WGS) entry which is preliminary data.</text>
</comment>
<dbReference type="PANTHER" id="PTHR12997:SF2">
    <property type="entry name" value="INOSITOL POLYPHOSPHATE-5-PHOSPHATASE A"/>
    <property type="match status" value="1"/>
</dbReference>